<proteinExistence type="inferred from homology"/>
<accession>A0A401FKH5</accession>
<feature type="transmembrane region" description="Helical" evidence="2">
    <location>
        <begin position="20"/>
        <end position="39"/>
    </location>
</feature>
<comment type="caution">
    <text evidence="4">The sequence shown here is derived from an EMBL/GenBank/DDBJ whole genome shotgun (WGS) entry which is preliminary data.</text>
</comment>
<name>A0A401FKH5_9LACO</name>
<keyword evidence="2" id="KW-0472">Membrane</keyword>
<dbReference type="EMBL" id="BEXA01000002">
    <property type="protein sequence ID" value="GAY72778.1"/>
    <property type="molecule type" value="Genomic_DNA"/>
</dbReference>
<feature type="domain" description="CAAX prenyl protease 2/Lysostaphin resistance protein A-like" evidence="3">
    <location>
        <begin position="1"/>
        <end position="27"/>
    </location>
</feature>
<keyword evidence="2" id="KW-0812">Transmembrane</keyword>
<comment type="similarity">
    <text evidence="1">Belongs to the UPF0177 family.</text>
</comment>
<evidence type="ECO:0000256" key="1">
    <source>
        <dbReference type="ARBA" id="ARBA00009067"/>
    </source>
</evidence>
<evidence type="ECO:0000256" key="2">
    <source>
        <dbReference type="SAM" id="Phobius"/>
    </source>
</evidence>
<dbReference type="Pfam" id="PF02517">
    <property type="entry name" value="Rce1-like"/>
    <property type="match status" value="1"/>
</dbReference>
<evidence type="ECO:0000259" key="3">
    <source>
        <dbReference type="Pfam" id="PF02517"/>
    </source>
</evidence>
<dbReference type="GO" id="GO:0080120">
    <property type="term" value="P:CAAX-box protein maturation"/>
    <property type="evidence" value="ECO:0007669"/>
    <property type="project" value="UniProtKB-ARBA"/>
</dbReference>
<evidence type="ECO:0000313" key="4">
    <source>
        <dbReference type="EMBL" id="GAY72778.1"/>
    </source>
</evidence>
<reference evidence="4 5" key="1">
    <citation type="submission" date="2017-11" db="EMBL/GenBank/DDBJ databases">
        <title>Draft Genome Sequence of Lactobacillus curieae NBRC 111893 isolated from Koso, a Japanese sugar-Vegetable Fermented Beverage.</title>
        <authorList>
            <person name="Chiou T.Y."/>
            <person name="Oshima K."/>
            <person name="Suda W."/>
            <person name="Hattori M."/>
            <person name="Takahashi T."/>
        </authorList>
    </citation>
    <scope>NUCLEOTIDE SEQUENCE [LARGE SCALE GENOMIC DNA]</scope>
    <source>
        <strain evidence="4 5">NBRC111893</strain>
    </source>
</reference>
<dbReference type="Proteomes" id="UP000286974">
    <property type="component" value="Unassembled WGS sequence"/>
</dbReference>
<organism evidence="4 5">
    <name type="scientific">Lentilactobacillus kosonis</name>
    <dbReference type="NCBI Taxonomy" id="2810561"/>
    <lineage>
        <taxon>Bacteria</taxon>
        <taxon>Bacillati</taxon>
        <taxon>Bacillota</taxon>
        <taxon>Bacilli</taxon>
        <taxon>Lactobacillales</taxon>
        <taxon>Lactobacillaceae</taxon>
        <taxon>Lentilactobacillus</taxon>
    </lineage>
</organism>
<keyword evidence="5" id="KW-1185">Reference proteome</keyword>
<sequence>MGAVLAYLYNRTKNIKVSIVLHFLNNLYAMLGMVTLLMTQH</sequence>
<dbReference type="STRING" id="1138822.PL11_008255"/>
<dbReference type="GO" id="GO:0004175">
    <property type="term" value="F:endopeptidase activity"/>
    <property type="evidence" value="ECO:0007669"/>
    <property type="project" value="UniProtKB-ARBA"/>
</dbReference>
<keyword evidence="2" id="KW-1133">Transmembrane helix</keyword>
<protein>
    <recommendedName>
        <fullName evidence="3">CAAX prenyl protease 2/Lysostaphin resistance protein A-like domain-containing protein</fullName>
    </recommendedName>
</protein>
<dbReference type="InterPro" id="IPR003675">
    <property type="entry name" value="Rce1/LyrA-like_dom"/>
</dbReference>
<evidence type="ECO:0000313" key="5">
    <source>
        <dbReference type="Proteomes" id="UP000286974"/>
    </source>
</evidence>
<dbReference type="AlphaFoldDB" id="A0A401FKH5"/>
<gene>
    <name evidence="4" type="ORF">NBRC111893_924</name>
</gene>